<evidence type="ECO:0000313" key="3">
    <source>
        <dbReference type="Proteomes" id="UP000217790"/>
    </source>
</evidence>
<accession>A0A2H3CUZ6</accession>
<keyword evidence="3" id="KW-1185">Reference proteome</keyword>
<gene>
    <name evidence="2" type="ORF">ARMGADRAFT_471103</name>
</gene>
<feature type="region of interest" description="Disordered" evidence="1">
    <location>
        <begin position="244"/>
        <end position="284"/>
    </location>
</feature>
<dbReference type="AlphaFoldDB" id="A0A2H3CUZ6"/>
<proteinExistence type="predicted"/>
<feature type="compositionally biased region" description="Basic and acidic residues" evidence="1">
    <location>
        <begin position="13"/>
        <end position="22"/>
    </location>
</feature>
<feature type="compositionally biased region" description="Low complexity" evidence="1">
    <location>
        <begin position="130"/>
        <end position="139"/>
    </location>
</feature>
<sequence length="284" mass="31004">MSGSPSKLMSMKEVTDEERGGDAKYASSGWDQVPILSKATTEKRLRLEEEGKNERARVAAEEAVNAEVESETAAAKPPNYYYMGDQPYMYPWYPMQQHQMPPQPPQHHPQPAGGHGPLRNGVPVSPRNHPPTLTHAAPASHPPHLPPTMSHSSSGSIGGLSSPSPTPSSASTNGTGRLNTNASAFMPGQRQSTRITIKDAQGKEISLENLKNQKLSTALSGTAIPPVASPTRGKFKRRFVRIESEEERSKRLAAEREKERIKAKAEVDSKAEKEKEGNERRESG</sequence>
<feature type="compositionally biased region" description="Low complexity" evidence="1">
    <location>
        <begin position="147"/>
        <end position="176"/>
    </location>
</feature>
<feature type="compositionally biased region" description="Polar residues" evidence="1">
    <location>
        <begin position="177"/>
        <end position="195"/>
    </location>
</feature>
<dbReference type="STRING" id="47427.A0A2H3CUZ6"/>
<feature type="region of interest" description="Disordered" evidence="1">
    <location>
        <begin position="1"/>
        <end position="27"/>
    </location>
</feature>
<dbReference type="InParanoid" id="A0A2H3CUZ6"/>
<feature type="region of interest" description="Disordered" evidence="1">
    <location>
        <begin position="92"/>
        <end position="199"/>
    </location>
</feature>
<dbReference type="Proteomes" id="UP000217790">
    <property type="component" value="Unassembled WGS sequence"/>
</dbReference>
<evidence type="ECO:0000313" key="2">
    <source>
        <dbReference type="EMBL" id="PBK86889.1"/>
    </source>
</evidence>
<name>A0A2H3CUZ6_ARMGA</name>
<protein>
    <submittedName>
        <fullName evidence="2">Uncharacterized protein</fullName>
    </submittedName>
</protein>
<feature type="compositionally biased region" description="Basic and acidic residues" evidence="1">
    <location>
        <begin position="47"/>
        <end position="60"/>
    </location>
</feature>
<organism evidence="2 3">
    <name type="scientific">Armillaria gallica</name>
    <name type="common">Bulbous honey fungus</name>
    <name type="synonym">Armillaria bulbosa</name>
    <dbReference type="NCBI Taxonomy" id="47427"/>
    <lineage>
        <taxon>Eukaryota</taxon>
        <taxon>Fungi</taxon>
        <taxon>Dikarya</taxon>
        <taxon>Basidiomycota</taxon>
        <taxon>Agaricomycotina</taxon>
        <taxon>Agaricomycetes</taxon>
        <taxon>Agaricomycetidae</taxon>
        <taxon>Agaricales</taxon>
        <taxon>Marasmiineae</taxon>
        <taxon>Physalacriaceae</taxon>
        <taxon>Armillaria</taxon>
    </lineage>
</organism>
<feature type="compositionally biased region" description="Low complexity" evidence="1">
    <location>
        <begin position="61"/>
        <end position="75"/>
    </location>
</feature>
<reference evidence="3" key="1">
    <citation type="journal article" date="2017" name="Nat. Ecol. Evol.">
        <title>Genome expansion and lineage-specific genetic innovations in the forest pathogenic fungi Armillaria.</title>
        <authorList>
            <person name="Sipos G."/>
            <person name="Prasanna A.N."/>
            <person name="Walter M.C."/>
            <person name="O'Connor E."/>
            <person name="Balint B."/>
            <person name="Krizsan K."/>
            <person name="Kiss B."/>
            <person name="Hess J."/>
            <person name="Varga T."/>
            <person name="Slot J."/>
            <person name="Riley R."/>
            <person name="Boka B."/>
            <person name="Rigling D."/>
            <person name="Barry K."/>
            <person name="Lee J."/>
            <person name="Mihaltcheva S."/>
            <person name="LaButti K."/>
            <person name="Lipzen A."/>
            <person name="Waldron R."/>
            <person name="Moloney N.M."/>
            <person name="Sperisen C."/>
            <person name="Kredics L."/>
            <person name="Vagvoelgyi C."/>
            <person name="Patrignani A."/>
            <person name="Fitzpatrick D."/>
            <person name="Nagy I."/>
            <person name="Doyle S."/>
            <person name="Anderson J.B."/>
            <person name="Grigoriev I.V."/>
            <person name="Gueldener U."/>
            <person name="Muensterkoetter M."/>
            <person name="Nagy L.G."/>
        </authorList>
    </citation>
    <scope>NUCLEOTIDE SEQUENCE [LARGE SCALE GENOMIC DNA]</scope>
    <source>
        <strain evidence="3">Ar21-2</strain>
    </source>
</reference>
<feature type="region of interest" description="Disordered" evidence="1">
    <location>
        <begin position="47"/>
        <end position="80"/>
    </location>
</feature>
<dbReference type="EMBL" id="KZ293681">
    <property type="protein sequence ID" value="PBK86889.1"/>
    <property type="molecule type" value="Genomic_DNA"/>
</dbReference>
<evidence type="ECO:0000256" key="1">
    <source>
        <dbReference type="SAM" id="MobiDB-lite"/>
    </source>
</evidence>